<dbReference type="RefSeq" id="WP_216384110.1">
    <property type="nucleotide sequence ID" value="NZ_JAHLOA010000005.1"/>
</dbReference>
<dbReference type="InterPro" id="IPR001670">
    <property type="entry name" value="ADH_Fe/GldA"/>
</dbReference>
<dbReference type="FunFam" id="3.40.50.1970:FF:000003">
    <property type="entry name" value="Alcohol dehydrogenase, iron-containing"/>
    <property type="match status" value="1"/>
</dbReference>
<comment type="similarity">
    <text evidence="1">Belongs to the iron-containing alcohol dehydrogenase family.</text>
</comment>
<gene>
    <name evidence="6" type="ORF">L0P62_11270</name>
</gene>
<dbReference type="Pfam" id="PF00465">
    <property type="entry name" value="Fe-ADH"/>
    <property type="match status" value="1"/>
</dbReference>
<feature type="domain" description="Alcohol dehydrogenase iron-type/glycerol dehydrogenase GldA" evidence="4">
    <location>
        <begin position="8"/>
        <end position="166"/>
    </location>
</feature>
<evidence type="ECO:0000313" key="7">
    <source>
        <dbReference type="Proteomes" id="UP001108123"/>
    </source>
</evidence>
<evidence type="ECO:0000313" key="6">
    <source>
        <dbReference type="EMBL" id="MCG4566029.1"/>
    </source>
</evidence>
<dbReference type="InterPro" id="IPR039697">
    <property type="entry name" value="Alcohol_dehydrogenase_Fe"/>
</dbReference>
<dbReference type="Pfam" id="PF25137">
    <property type="entry name" value="ADH_Fe_C"/>
    <property type="match status" value="1"/>
</dbReference>
<dbReference type="EMBL" id="JAKNID010000083">
    <property type="protein sequence ID" value="MCG4566029.1"/>
    <property type="molecule type" value="Genomic_DNA"/>
</dbReference>
<sequence length="384" mass="42472">MKKFKLNTEIYYEINSIEKLKDIKRKRAYIVTDELMVELGNIAKITYILDDNNIDWCLFDKVVPDPTVDVIKKGLHEMIDFKPDTIIAIGGGSSIDTAKGILYFYMKILEKLIDKNSIKKPLFIAIPTTSGTGSEVTSYSVITDGENNVKIPIISDDMVPDIAIIDCNFTKTVPPSVTADTGLDVLTHAIEAYVARGSSGYTDIYAEKAIKHVFSYLLKAYSDGNNIEAREKMHDASCMAGIAFTNAGLGINHSLAHALGAKFHIPHGKANAILLPYIIEYNSGISEDRELGIARRYCEISKLLGFPSSTTNEGVLSLIEGIKILKEKMDVPNTLSEMGIKEDEFRQAIDEIVEKAMNDACTSSNPRDVKEEDLKVILNKAYGN</sequence>
<dbReference type="CDD" id="cd08180">
    <property type="entry name" value="PDD"/>
    <property type="match status" value="1"/>
</dbReference>
<dbReference type="Proteomes" id="UP001108123">
    <property type="component" value="Unassembled WGS sequence"/>
</dbReference>
<dbReference type="PANTHER" id="PTHR11496">
    <property type="entry name" value="ALCOHOL DEHYDROGENASE"/>
    <property type="match status" value="1"/>
</dbReference>
<dbReference type="PANTHER" id="PTHR11496:SF102">
    <property type="entry name" value="ALCOHOL DEHYDROGENASE 4"/>
    <property type="match status" value="1"/>
</dbReference>
<keyword evidence="3" id="KW-0520">NAD</keyword>
<evidence type="ECO:0000256" key="3">
    <source>
        <dbReference type="ARBA" id="ARBA00023027"/>
    </source>
</evidence>
<keyword evidence="2" id="KW-0560">Oxidoreductase</keyword>
<dbReference type="PROSITE" id="PS00913">
    <property type="entry name" value="ADH_IRON_1"/>
    <property type="match status" value="1"/>
</dbReference>
<evidence type="ECO:0000256" key="1">
    <source>
        <dbReference type="ARBA" id="ARBA00007358"/>
    </source>
</evidence>
<organism evidence="6 7">
    <name type="scientific">Anaerosalibacter bizertensis</name>
    <dbReference type="NCBI Taxonomy" id="932217"/>
    <lineage>
        <taxon>Bacteria</taxon>
        <taxon>Bacillati</taxon>
        <taxon>Bacillota</taxon>
        <taxon>Tissierellia</taxon>
        <taxon>Tissierellales</taxon>
        <taxon>Sporanaerobacteraceae</taxon>
        <taxon>Anaerosalibacter</taxon>
    </lineage>
</organism>
<evidence type="ECO:0000259" key="5">
    <source>
        <dbReference type="Pfam" id="PF25137"/>
    </source>
</evidence>
<evidence type="ECO:0000259" key="4">
    <source>
        <dbReference type="Pfam" id="PF00465"/>
    </source>
</evidence>
<evidence type="ECO:0000256" key="2">
    <source>
        <dbReference type="ARBA" id="ARBA00023002"/>
    </source>
</evidence>
<dbReference type="GO" id="GO:0004022">
    <property type="term" value="F:alcohol dehydrogenase (NAD+) activity"/>
    <property type="evidence" value="ECO:0007669"/>
    <property type="project" value="UniProtKB-ARBA"/>
</dbReference>
<dbReference type="InterPro" id="IPR018211">
    <property type="entry name" value="ADH_Fe_CS"/>
</dbReference>
<comment type="caution">
    <text evidence="6">The sequence shown here is derived from an EMBL/GenBank/DDBJ whole genome shotgun (WGS) entry which is preliminary data.</text>
</comment>
<dbReference type="GO" id="GO:0046872">
    <property type="term" value="F:metal ion binding"/>
    <property type="evidence" value="ECO:0007669"/>
    <property type="project" value="InterPro"/>
</dbReference>
<accession>A0A9Q4ADQ9</accession>
<dbReference type="FunFam" id="1.20.1090.10:FF:000001">
    <property type="entry name" value="Aldehyde-alcohol dehydrogenase"/>
    <property type="match status" value="1"/>
</dbReference>
<reference evidence="6" key="1">
    <citation type="submission" date="2022-01" db="EMBL/GenBank/DDBJ databases">
        <title>Collection of gut derived symbiotic bacterial strains cultured from healthy donors.</title>
        <authorList>
            <person name="Lin H."/>
            <person name="Kohout C."/>
            <person name="Waligurski E."/>
            <person name="Pamer E.G."/>
        </authorList>
    </citation>
    <scope>NUCLEOTIDE SEQUENCE</scope>
    <source>
        <strain evidence="6">MSK.14.39</strain>
    </source>
</reference>
<feature type="domain" description="Fe-containing alcohol dehydrogenase-like C-terminal" evidence="5">
    <location>
        <begin position="178"/>
        <end position="382"/>
    </location>
</feature>
<proteinExistence type="inferred from homology"/>
<name>A0A9Q4ADQ9_9FIRM</name>
<dbReference type="InterPro" id="IPR056798">
    <property type="entry name" value="ADH_Fe_C"/>
</dbReference>
<dbReference type="AlphaFoldDB" id="A0A9Q4ADQ9"/>
<keyword evidence="7" id="KW-1185">Reference proteome</keyword>
<protein>
    <submittedName>
        <fullName evidence="6">Iron-containing alcohol dehydrogenase</fullName>
    </submittedName>
</protein>